<sequence>MDKVVSSAAEAVADIPDGAMLSVGGFGLCGIPSTLISALHDSGVSELSIVSNNCGVDDWGLGILLRDKRIRRIQASYVGENKEFERQYLHGELEVELTPQGTLAEKMRAGGSGIAAFYTQTGVGTWVAEGGLPLRYGSEGEVVLTSPPKDTKVFEWDGEEKTFVLEESITTDFGLVRAWKGDRHGNLVFRTAARNFNPPCAMAGRITIAEVEELVEPGDIDPDDVHLPGIFVQRVVALTPEQAADKRIEKRTVREPNEGGK</sequence>
<dbReference type="GO" id="GO:0016740">
    <property type="term" value="F:transferase activity"/>
    <property type="evidence" value="ECO:0007669"/>
    <property type="project" value="UniProtKB-KW"/>
</dbReference>
<keyword evidence="3" id="KW-1185">Reference proteome</keyword>
<dbReference type="PANTHER" id="PTHR13707:SF60">
    <property type="entry name" value="ACETATE COA-TRANSFERASE SUBUNIT ALPHA"/>
    <property type="match status" value="1"/>
</dbReference>
<evidence type="ECO:0000313" key="2">
    <source>
        <dbReference type="EMBL" id="GMA38961.1"/>
    </source>
</evidence>
<dbReference type="InterPro" id="IPR037171">
    <property type="entry name" value="NagB/RpiA_transferase-like"/>
</dbReference>
<name>A0ABQ6INF2_9MICO</name>
<dbReference type="SMART" id="SM00882">
    <property type="entry name" value="CoA_trans"/>
    <property type="match status" value="1"/>
</dbReference>
<evidence type="ECO:0000256" key="1">
    <source>
        <dbReference type="ARBA" id="ARBA00022679"/>
    </source>
</evidence>
<keyword evidence="1 2" id="KW-0808">Transferase</keyword>
<dbReference type="SUPFAM" id="SSF100950">
    <property type="entry name" value="NagB/RpiA/CoA transferase-like"/>
    <property type="match status" value="1"/>
</dbReference>
<dbReference type="NCBIfam" id="TIGR02429">
    <property type="entry name" value="pcaI_scoA_fam"/>
    <property type="match status" value="1"/>
</dbReference>
<dbReference type="Pfam" id="PF01144">
    <property type="entry name" value="CoA_trans"/>
    <property type="match status" value="1"/>
</dbReference>
<dbReference type="PANTHER" id="PTHR13707">
    <property type="entry name" value="KETOACID-COENZYME A TRANSFERASE"/>
    <property type="match status" value="1"/>
</dbReference>
<organism evidence="2 3">
    <name type="scientific">Mobilicoccus caccae</name>
    <dbReference type="NCBI Taxonomy" id="1859295"/>
    <lineage>
        <taxon>Bacteria</taxon>
        <taxon>Bacillati</taxon>
        <taxon>Actinomycetota</taxon>
        <taxon>Actinomycetes</taxon>
        <taxon>Micrococcales</taxon>
        <taxon>Dermatophilaceae</taxon>
        <taxon>Mobilicoccus</taxon>
    </lineage>
</organism>
<dbReference type="RefSeq" id="WP_284302977.1">
    <property type="nucleotide sequence ID" value="NZ_BSUO01000001.1"/>
</dbReference>
<dbReference type="InterPro" id="IPR012792">
    <property type="entry name" value="3-oxoacid_CoA-transf_A"/>
</dbReference>
<dbReference type="EMBL" id="BSUO01000001">
    <property type="protein sequence ID" value="GMA38961.1"/>
    <property type="molecule type" value="Genomic_DNA"/>
</dbReference>
<dbReference type="Gene3D" id="3.40.1080.10">
    <property type="entry name" value="Glutaconate Coenzyme A-transferase"/>
    <property type="match status" value="1"/>
</dbReference>
<gene>
    <name evidence="2" type="ORF">GCM10025883_10060</name>
</gene>
<comment type="caution">
    <text evidence="2">The sequence shown here is derived from an EMBL/GenBank/DDBJ whole genome shotgun (WGS) entry which is preliminary data.</text>
</comment>
<dbReference type="InterPro" id="IPR004165">
    <property type="entry name" value="CoA_trans_fam_I"/>
</dbReference>
<evidence type="ECO:0000313" key="3">
    <source>
        <dbReference type="Proteomes" id="UP001157126"/>
    </source>
</evidence>
<reference evidence="3" key="1">
    <citation type="journal article" date="2019" name="Int. J. Syst. Evol. Microbiol.">
        <title>The Global Catalogue of Microorganisms (GCM) 10K type strain sequencing project: providing services to taxonomists for standard genome sequencing and annotation.</title>
        <authorList>
            <consortium name="The Broad Institute Genomics Platform"/>
            <consortium name="The Broad Institute Genome Sequencing Center for Infectious Disease"/>
            <person name="Wu L."/>
            <person name="Ma J."/>
        </authorList>
    </citation>
    <scope>NUCLEOTIDE SEQUENCE [LARGE SCALE GENOMIC DNA]</scope>
    <source>
        <strain evidence="3">NBRC 113072</strain>
    </source>
</reference>
<proteinExistence type="predicted"/>
<protein>
    <submittedName>
        <fullName evidence="2">Succinyl-CoA--3-ketoacid-CoA transferase</fullName>
    </submittedName>
</protein>
<dbReference type="Proteomes" id="UP001157126">
    <property type="component" value="Unassembled WGS sequence"/>
</dbReference>
<accession>A0ABQ6INF2</accession>